<keyword evidence="2" id="KW-1185">Reference proteome</keyword>
<protein>
    <submittedName>
        <fullName evidence="1">Uncharacterized protein</fullName>
    </submittedName>
</protein>
<reference evidence="1 2" key="1">
    <citation type="submission" date="2020-06" db="EMBL/GenBank/DDBJ databases">
        <title>Transcriptomic and genomic resources for Thalictrum thalictroides and T. hernandezii: Facilitating candidate gene discovery in an emerging model plant lineage.</title>
        <authorList>
            <person name="Arias T."/>
            <person name="Riano-Pachon D.M."/>
            <person name="Di Stilio V.S."/>
        </authorList>
    </citation>
    <scope>NUCLEOTIDE SEQUENCE [LARGE SCALE GENOMIC DNA]</scope>
    <source>
        <strain evidence="2">cv. WT478/WT964</strain>
        <tissue evidence="1">Leaves</tissue>
    </source>
</reference>
<sequence>MIAEYEAALDEVFHQVFSAVDRSFCHDHFLEFDDFHFNVDEFCEDVANAMNPIMGQVLVFFPPPPFKMTRFNWNQFENWLLYGLGYHVKDICLPWCQYGKNKIRECAECREAACNAPPGDVEVIVISDDEDDADGVDALQ</sequence>
<accession>A0A7J6W915</accession>
<comment type="caution">
    <text evidence="1">The sequence shown here is derived from an EMBL/GenBank/DDBJ whole genome shotgun (WGS) entry which is preliminary data.</text>
</comment>
<dbReference type="AlphaFoldDB" id="A0A7J6W915"/>
<organism evidence="1 2">
    <name type="scientific">Thalictrum thalictroides</name>
    <name type="common">Rue-anemone</name>
    <name type="synonym">Anemone thalictroides</name>
    <dbReference type="NCBI Taxonomy" id="46969"/>
    <lineage>
        <taxon>Eukaryota</taxon>
        <taxon>Viridiplantae</taxon>
        <taxon>Streptophyta</taxon>
        <taxon>Embryophyta</taxon>
        <taxon>Tracheophyta</taxon>
        <taxon>Spermatophyta</taxon>
        <taxon>Magnoliopsida</taxon>
        <taxon>Ranunculales</taxon>
        <taxon>Ranunculaceae</taxon>
        <taxon>Thalictroideae</taxon>
        <taxon>Thalictrum</taxon>
    </lineage>
</organism>
<evidence type="ECO:0000313" key="2">
    <source>
        <dbReference type="Proteomes" id="UP000554482"/>
    </source>
</evidence>
<proteinExistence type="predicted"/>
<gene>
    <name evidence="1" type="ORF">FRX31_017094</name>
</gene>
<evidence type="ECO:0000313" key="1">
    <source>
        <dbReference type="EMBL" id="KAF5193318.1"/>
    </source>
</evidence>
<dbReference type="Proteomes" id="UP000554482">
    <property type="component" value="Unassembled WGS sequence"/>
</dbReference>
<dbReference type="EMBL" id="JABWDY010020208">
    <property type="protein sequence ID" value="KAF5193318.1"/>
    <property type="molecule type" value="Genomic_DNA"/>
</dbReference>
<name>A0A7J6W915_THATH</name>